<keyword evidence="1" id="KW-0596">Phosphopantetheine</keyword>
<dbReference type="Pfam" id="PF08659">
    <property type="entry name" value="KR"/>
    <property type="match status" value="1"/>
</dbReference>
<dbReference type="PROSITE" id="PS50075">
    <property type="entry name" value="CARRIER"/>
    <property type="match status" value="1"/>
</dbReference>
<dbReference type="InterPro" id="IPR042104">
    <property type="entry name" value="PKS_dehydratase_sf"/>
</dbReference>
<evidence type="ECO:0000313" key="13">
    <source>
        <dbReference type="EMBL" id="PNY26680.1"/>
    </source>
</evidence>
<dbReference type="GO" id="GO:0016491">
    <property type="term" value="F:oxidoreductase activity"/>
    <property type="evidence" value="ECO:0007669"/>
    <property type="project" value="UniProtKB-KW"/>
</dbReference>
<dbReference type="InterPro" id="IPR013149">
    <property type="entry name" value="ADH-like_C"/>
</dbReference>
<dbReference type="OrthoDB" id="329835at2759"/>
<dbReference type="InterPro" id="IPR049552">
    <property type="entry name" value="PKS_DH_N"/>
</dbReference>
<dbReference type="InterPro" id="IPR036736">
    <property type="entry name" value="ACP-like_sf"/>
</dbReference>
<evidence type="ECO:0000256" key="5">
    <source>
        <dbReference type="ARBA" id="ARBA00023002"/>
    </source>
</evidence>
<organism evidence="13 14">
    <name type="scientific">Tolypocladium capitatum</name>
    <dbReference type="NCBI Taxonomy" id="45235"/>
    <lineage>
        <taxon>Eukaryota</taxon>
        <taxon>Fungi</taxon>
        <taxon>Dikarya</taxon>
        <taxon>Ascomycota</taxon>
        <taxon>Pezizomycotina</taxon>
        <taxon>Sordariomycetes</taxon>
        <taxon>Hypocreomycetidae</taxon>
        <taxon>Hypocreales</taxon>
        <taxon>Ophiocordycipitaceae</taxon>
        <taxon>Tolypocladium</taxon>
    </lineage>
</organism>
<dbReference type="GO" id="GO:0004312">
    <property type="term" value="F:fatty acid synthase activity"/>
    <property type="evidence" value="ECO:0007669"/>
    <property type="project" value="TreeGrafter"/>
</dbReference>
<dbReference type="InterPro" id="IPR036291">
    <property type="entry name" value="NAD(P)-bd_dom_sf"/>
</dbReference>
<evidence type="ECO:0000256" key="4">
    <source>
        <dbReference type="ARBA" id="ARBA00022857"/>
    </source>
</evidence>
<dbReference type="SMART" id="SM00827">
    <property type="entry name" value="PKS_AT"/>
    <property type="match status" value="1"/>
</dbReference>
<dbReference type="Gene3D" id="3.40.50.150">
    <property type="entry name" value="Vaccinia Virus protein VP39"/>
    <property type="match status" value="1"/>
</dbReference>
<keyword evidence="3" id="KW-0808">Transferase</keyword>
<dbReference type="GO" id="GO:1901336">
    <property type="term" value="P:lactone biosynthetic process"/>
    <property type="evidence" value="ECO:0007669"/>
    <property type="project" value="UniProtKB-ARBA"/>
</dbReference>
<dbReference type="Gene3D" id="3.10.129.110">
    <property type="entry name" value="Polyketide synthase dehydratase"/>
    <property type="match status" value="1"/>
</dbReference>
<sequence length="2533" mass="276300">MAFPTSSGAAHDQTEGHNTTNGSSSNGSHKLDHSDHVEHGVHNGTHSGHTYGHTYGYTNGHTKTEVDGDSMVPMAICGMALRLPGGLETPQQLWEFLMAKGDARTLVPETRYNVSAFHSTTGKHASVATEYGYFLDETVDLGALDTSFFSMTRTEVERADPQQRLMLEVSRECFEDAGVTNWRGKTIGCYVGSFGEDWQDLFARETQPWGMYRVTGTGDFMLSNRLSYEMDLRGPSVTTRTACSSSLTCLHQACSAIARGDCEAALVGGVSLMLSPTMTTAMTAQGVLSKDGSCKTFSADANGYARGEAITALYVKPLADALRDGNPIRAVIRATAQNFDGRTPGISVPSTEVQETLIRRAYGLAGIADFGATAMVECHGTGTATGDPIEANAVARVFGDFGLYIGSVKPNLGHAEGASGLVSVIKMALALENRTIPPNIHFTSPNPKIPFDSAKLIVPLDPTPWPQGKLDRVSVNSFGIGGANAHVILDSAASFNASSVSKLPPATAQLLFYSANNAKSLDTMAKKYEIWVEKNADRVGDLAYTLARRREHLPYRSFAIFNDDKLGQASQPVKATQKHNVVMVFTGQGAQWPCMGRELLQSNTTFQKSIRYLDKQLKDIVQGDEASSYSIERELVKSGKKSRINTATLSQPLCTAIQIALVDTFRSLGIVPDAVVGHSSGEIAAAYSSGALTARQAILVAHHRGAVTNLQKKAGAMAAVGMSWEETEKYLIPTVTIACDNSPESVTISGDTDAVKTVVSEIKKSRPDVLARLLQVDKAYHSYHMVEIGDHYLSLIDPEVKETESKESNFFSSLTGKILQGQERRLGSKYWRDNLESPVRFRQAVTSILDHDVGKSAVFLEIGPHGALAGPLRQILTRKSSSAPYVAAMTRNQNCIESFLTAVGKLHSLQIEVDIQALVPGGTCLPDLPRYPWNHEGSYWYESRLSRDWRMRKHSHHDLLGVMVAESTDIEPVWRNLFHLDNVPWVRDHKVGDDIVFPFAGYIALVGEAVSQISGIRDGFRIRSITVSLALVLPEGKPTEMLTTFRPHRLTNSLTSQWWEFTVASYNGHAWNKHCSGEVMALKAPHLSQHLEPNALPRKLMARRWYETMQKSGLHLGPDFQKLRTIETSTNAEHQATGQIANGEAGDEKNYHVHPTVIDGTLQLLGAAAVNGSTRKVRNWLPTSIDSFSLTRCSSNMTSVVTSNTTSNLSLVGEGYCVSDEGLTVLEASGIRMSLADGSQASTAALDTHAAARYAWSPHIDFMDVQELVASATDRAPHMPLLDDLTQLCLQSSQRSLSATEPLTDCMQKYAAWVSKQVRNMDSSGSSHLSNDELSGNIQDIVNRLAETPVAAVATAIQQVCASMSRLLAGESLDSILTNDTLKTVHRFIDHADQSSFIRHLGHSKPNLRILEIGTGIESIATDVLKYLALPGGQVLCSRYTFTSTGFISAQTQKIAFDNMEYVTFDVSKELEQQGFADKQYDLILAINVLHGTKSLQNSLVNIRKLLSPDGRLLLRELCPTSKWANYVFGVQPSWWCGGEDDRLEEPYVSKQRLETELAGAGFERPQGVVLDSPEPFQVTATMVAAPIPTHNAPKRVTLLFQNYEVNGTDDAFVKVLENTGFEVTKCKLGDHPPLGQDVISLLDRDGSFFDNLNETSFQTLKHLFLNLGGAGVFWITNMSQIGCRDPRYAQVLGFARTLRSEMLIDFATCEVNNFDNKEDIVKVFTKFSKRADHSDLDPDFEYAVTDEGIKVGRFYPFALKDELLTSAPGDRAILDAGTPGRVSTLQWSWQPREDLQGNEVEVESHFAGLNFRSCLFASPGPLLIAIKDILVAMGIVELPVRQFGLEAAGVITRAGPDVKDLQVGDRILCLKKQAFATSFTTPDFACAKIPDDLKYEEAATMLVPYVTSIYSLITIGGLESGQSVLIHSACGGVGLAALQVAKMLGADVFVTVGNGEKVQYLMDTFGLPRHRILHSRDDSFVEAIKQQTDGKGIDVVLNSLSGELLHATWKCVAEFGKMVEIGKRDLLGGGKLDMQAFLANRSYSCVDIDQLWKRPKVLKGLILSTLEYYESGSIAPVRPIKVFGVAETQEAFRYMQKGQHIGRIGLAIQPWPQETAAEKNTFETAKRNRQMKFNKSASYLLVGGLGGLGRAISTWMVDHNAKELIFLSRSAGTSPVHDVFATELKSMGCNVKFVKGDVTSAEDVATAFKAAAFPLKGIIQMTMVLHDQHFAKTTFEEWNEVVAPKVQGTWNLHDITLSSGVDLDFFVLFGSLSGIIGQPGQANYASANTFLDAMVHYRTGRGLPASVIDIGAVEDIGYITQSPGLIKKMSSTGFKGVTEQELLDALVVAMTSHSTATGPTTSDPSWMVSDKNSFVLGLGSTLPMGHAESRVTWRKDRRMAAYHNLDTASAGAGGTGGSNEALKTFVSSSMADPSKLKTAEAANFFATEIGKKLFDLLLKPHEEFNMSRPLVDLGLDSLVAIELRAWWKQVLLSDISVLEMLGMGSLGALGQHAAEGLLKVASEGREERGEYY</sequence>
<comment type="caution">
    <text evidence="13">The sequence shown here is derived from an EMBL/GenBank/DDBJ whole genome shotgun (WGS) entry which is preliminary data.</text>
</comment>
<keyword evidence="6" id="KW-0511">Multifunctional enzyme</keyword>
<dbReference type="InterPro" id="IPR057326">
    <property type="entry name" value="KR_dom"/>
</dbReference>
<dbReference type="GO" id="GO:0031177">
    <property type="term" value="F:phosphopantetheine binding"/>
    <property type="evidence" value="ECO:0007669"/>
    <property type="project" value="InterPro"/>
</dbReference>
<evidence type="ECO:0000256" key="1">
    <source>
        <dbReference type="ARBA" id="ARBA00022450"/>
    </source>
</evidence>
<dbReference type="GO" id="GO:0044550">
    <property type="term" value="P:secondary metabolite biosynthetic process"/>
    <property type="evidence" value="ECO:0007669"/>
    <property type="project" value="UniProtKB-ARBA"/>
</dbReference>
<dbReference type="Gene3D" id="3.90.180.10">
    <property type="entry name" value="Medium-chain alcohol dehydrogenases, catalytic domain"/>
    <property type="match status" value="1"/>
</dbReference>
<dbReference type="PROSITE" id="PS52004">
    <property type="entry name" value="KS3_2"/>
    <property type="match status" value="1"/>
</dbReference>
<dbReference type="SMART" id="SM00826">
    <property type="entry name" value="PKS_DH"/>
    <property type="match status" value="1"/>
</dbReference>
<dbReference type="GO" id="GO:0006633">
    <property type="term" value="P:fatty acid biosynthetic process"/>
    <property type="evidence" value="ECO:0007669"/>
    <property type="project" value="TreeGrafter"/>
</dbReference>
<dbReference type="SUPFAM" id="SSF47336">
    <property type="entry name" value="ACP-like"/>
    <property type="match status" value="1"/>
</dbReference>
<accession>A0A2K3QGN1</accession>
<proteinExistence type="predicted"/>
<feature type="active site" description="Proton acceptor; for dehydratase activity" evidence="8">
    <location>
        <position position="989"/>
    </location>
</feature>
<evidence type="ECO:0000256" key="6">
    <source>
        <dbReference type="ARBA" id="ARBA00023268"/>
    </source>
</evidence>
<dbReference type="Pfam" id="PF00550">
    <property type="entry name" value="PP-binding"/>
    <property type="match status" value="1"/>
</dbReference>
<dbReference type="InterPro" id="IPR050091">
    <property type="entry name" value="PKS_NRPS_Biosynth_Enz"/>
</dbReference>
<dbReference type="InterPro" id="IPR020841">
    <property type="entry name" value="PKS_Beta-ketoAc_synthase_dom"/>
</dbReference>
<dbReference type="PROSITE" id="PS52019">
    <property type="entry name" value="PKS_MFAS_DH"/>
    <property type="match status" value="1"/>
</dbReference>
<dbReference type="InterPro" id="IPR014043">
    <property type="entry name" value="Acyl_transferase_dom"/>
</dbReference>
<dbReference type="InterPro" id="IPR013968">
    <property type="entry name" value="PKS_KR"/>
</dbReference>
<dbReference type="STRING" id="45235.A0A2K3QGN1"/>
<dbReference type="SUPFAM" id="SSF53901">
    <property type="entry name" value="Thiolase-like"/>
    <property type="match status" value="1"/>
</dbReference>
<dbReference type="Pfam" id="PF13489">
    <property type="entry name" value="Methyltransf_23"/>
    <property type="match status" value="1"/>
</dbReference>
<dbReference type="Pfam" id="PF14765">
    <property type="entry name" value="PS-DH"/>
    <property type="match status" value="1"/>
</dbReference>
<evidence type="ECO:0000259" key="10">
    <source>
        <dbReference type="PROSITE" id="PS50075"/>
    </source>
</evidence>
<dbReference type="InterPro" id="IPR016035">
    <property type="entry name" value="Acyl_Trfase/lysoPLipase"/>
</dbReference>
<dbReference type="SUPFAM" id="SSF50129">
    <property type="entry name" value="GroES-like"/>
    <property type="match status" value="1"/>
</dbReference>
<dbReference type="InterPro" id="IPR014030">
    <property type="entry name" value="Ketoacyl_synth_N"/>
</dbReference>
<dbReference type="Pfam" id="PF02801">
    <property type="entry name" value="Ketoacyl-synt_C"/>
    <property type="match status" value="1"/>
</dbReference>
<feature type="active site" description="Proton donor; for dehydratase activity" evidence="8">
    <location>
        <position position="1159"/>
    </location>
</feature>
<evidence type="ECO:0000256" key="8">
    <source>
        <dbReference type="PROSITE-ProRule" id="PRU01363"/>
    </source>
</evidence>
<dbReference type="InterPro" id="IPR029063">
    <property type="entry name" value="SAM-dependent_MTases_sf"/>
</dbReference>
<dbReference type="SMART" id="SM00822">
    <property type="entry name" value="PKS_KR"/>
    <property type="match status" value="1"/>
</dbReference>
<dbReference type="FunFam" id="3.40.50.720:FF:000209">
    <property type="entry name" value="Polyketide synthase Pks12"/>
    <property type="match status" value="1"/>
</dbReference>
<dbReference type="Pfam" id="PF00109">
    <property type="entry name" value="ketoacyl-synt"/>
    <property type="match status" value="1"/>
</dbReference>
<dbReference type="InterPro" id="IPR001227">
    <property type="entry name" value="Ac_transferase_dom_sf"/>
</dbReference>
<dbReference type="InterPro" id="IPR032821">
    <property type="entry name" value="PKS_assoc"/>
</dbReference>
<keyword evidence="5" id="KW-0560">Oxidoreductase</keyword>
<dbReference type="InterPro" id="IPR049900">
    <property type="entry name" value="PKS_mFAS_DH"/>
</dbReference>
<keyword evidence="7" id="KW-0012">Acyltransferase</keyword>
<evidence type="ECO:0000313" key="14">
    <source>
        <dbReference type="Proteomes" id="UP000236621"/>
    </source>
</evidence>
<dbReference type="SMART" id="SM00829">
    <property type="entry name" value="PKS_ER"/>
    <property type="match status" value="1"/>
</dbReference>
<dbReference type="Gene3D" id="3.40.366.10">
    <property type="entry name" value="Malonyl-Coenzyme A Acyl Carrier Protein, domain 2"/>
    <property type="match status" value="1"/>
</dbReference>
<dbReference type="Pfam" id="PF21089">
    <property type="entry name" value="PKS_DH_N"/>
    <property type="match status" value="1"/>
</dbReference>
<feature type="region of interest" description="C-terminal hotdog fold" evidence="8">
    <location>
        <begin position="1097"/>
        <end position="1242"/>
    </location>
</feature>
<dbReference type="InterPro" id="IPR009081">
    <property type="entry name" value="PP-bd_ACP"/>
</dbReference>
<keyword evidence="14" id="KW-1185">Reference proteome</keyword>
<dbReference type="InterPro" id="IPR020807">
    <property type="entry name" value="PKS_DH"/>
</dbReference>
<protein>
    <submittedName>
        <fullName evidence="13">Polyketide synthase</fullName>
    </submittedName>
</protein>
<dbReference type="SMART" id="SM00823">
    <property type="entry name" value="PKS_PP"/>
    <property type="match status" value="1"/>
</dbReference>
<evidence type="ECO:0000256" key="2">
    <source>
        <dbReference type="ARBA" id="ARBA00022553"/>
    </source>
</evidence>
<dbReference type="InterPro" id="IPR020806">
    <property type="entry name" value="PKS_PP-bd"/>
</dbReference>
<keyword evidence="4" id="KW-0521">NADP</keyword>
<dbReference type="InterPro" id="IPR016039">
    <property type="entry name" value="Thiolase-like"/>
</dbReference>
<evidence type="ECO:0000259" key="11">
    <source>
        <dbReference type="PROSITE" id="PS52004"/>
    </source>
</evidence>
<dbReference type="Pfam" id="PF00698">
    <property type="entry name" value="Acyl_transf_1"/>
    <property type="match status" value="1"/>
</dbReference>
<dbReference type="InterPro" id="IPR014031">
    <property type="entry name" value="Ketoacyl_synth_C"/>
</dbReference>
<evidence type="ECO:0000259" key="12">
    <source>
        <dbReference type="PROSITE" id="PS52019"/>
    </source>
</evidence>
<reference evidence="13 14" key="1">
    <citation type="submission" date="2017-08" db="EMBL/GenBank/DDBJ databases">
        <title>Harnessing the power of phylogenomics to disentangle the directionality and signatures of interkingdom host jumping in the parasitic fungal genus Tolypocladium.</title>
        <authorList>
            <person name="Quandt C.A."/>
            <person name="Patterson W."/>
            <person name="Spatafora J.W."/>
        </authorList>
    </citation>
    <scope>NUCLEOTIDE SEQUENCE [LARGE SCALE GENOMIC DNA]</scope>
    <source>
        <strain evidence="13 14">CBS 113982</strain>
    </source>
</reference>
<feature type="compositionally biased region" description="Basic and acidic residues" evidence="9">
    <location>
        <begin position="29"/>
        <end position="41"/>
    </location>
</feature>
<dbReference type="PANTHER" id="PTHR43775">
    <property type="entry name" value="FATTY ACID SYNTHASE"/>
    <property type="match status" value="1"/>
</dbReference>
<dbReference type="InterPro" id="IPR011032">
    <property type="entry name" value="GroES-like_sf"/>
</dbReference>
<dbReference type="Pfam" id="PF16197">
    <property type="entry name" value="KAsynt_C_assoc"/>
    <property type="match status" value="1"/>
</dbReference>
<evidence type="ECO:0000256" key="7">
    <source>
        <dbReference type="ARBA" id="ARBA00023315"/>
    </source>
</evidence>
<dbReference type="Gene3D" id="3.40.50.720">
    <property type="entry name" value="NAD(P)-binding Rossmann-like Domain"/>
    <property type="match status" value="2"/>
</dbReference>
<dbReference type="CDD" id="cd00833">
    <property type="entry name" value="PKS"/>
    <property type="match status" value="1"/>
</dbReference>
<dbReference type="SUPFAM" id="SSF53335">
    <property type="entry name" value="S-adenosyl-L-methionine-dependent methyltransferases"/>
    <property type="match status" value="1"/>
</dbReference>
<dbReference type="PANTHER" id="PTHR43775:SF28">
    <property type="entry name" value="SYNTHASE, PUTATIVE-RELATED"/>
    <property type="match status" value="1"/>
</dbReference>
<keyword evidence="2" id="KW-0597">Phosphoprotein</keyword>
<name>A0A2K3QGN1_9HYPO</name>
<feature type="domain" description="PKS/mFAS DH" evidence="12">
    <location>
        <begin position="957"/>
        <end position="1242"/>
    </location>
</feature>
<dbReference type="SUPFAM" id="SSF51735">
    <property type="entry name" value="NAD(P)-binding Rossmann-fold domains"/>
    <property type="match status" value="2"/>
</dbReference>
<feature type="region of interest" description="N-terminal hotdog fold" evidence="8">
    <location>
        <begin position="957"/>
        <end position="1086"/>
    </location>
</feature>
<dbReference type="InterPro" id="IPR049551">
    <property type="entry name" value="PKS_DH_C"/>
</dbReference>
<feature type="region of interest" description="Disordered" evidence="9">
    <location>
        <begin position="1"/>
        <end position="48"/>
    </location>
</feature>
<evidence type="ECO:0000256" key="3">
    <source>
        <dbReference type="ARBA" id="ARBA00022679"/>
    </source>
</evidence>
<evidence type="ECO:0000256" key="9">
    <source>
        <dbReference type="SAM" id="MobiDB-lite"/>
    </source>
</evidence>
<dbReference type="SMART" id="SM00825">
    <property type="entry name" value="PKS_KS"/>
    <property type="match status" value="1"/>
</dbReference>
<dbReference type="SUPFAM" id="SSF52151">
    <property type="entry name" value="FabD/lysophospholipase-like"/>
    <property type="match status" value="1"/>
</dbReference>
<dbReference type="Pfam" id="PF00107">
    <property type="entry name" value="ADH_zinc_N"/>
    <property type="match status" value="1"/>
</dbReference>
<dbReference type="CDD" id="cd05195">
    <property type="entry name" value="enoyl_red"/>
    <property type="match status" value="1"/>
</dbReference>
<dbReference type="Gene3D" id="3.40.47.10">
    <property type="match status" value="1"/>
</dbReference>
<dbReference type="InterPro" id="IPR020843">
    <property type="entry name" value="ER"/>
</dbReference>
<dbReference type="Proteomes" id="UP000236621">
    <property type="component" value="Unassembled WGS sequence"/>
</dbReference>
<gene>
    <name evidence="13" type="ORF">TCAP_03390</name>
</gene>
<dbReference type="SUPFAM" id="SSF55048">
    <property type="entry name" value="Probable ACP-binding domain of malonyl-CoA ACP transacylase"/>
    <property type="match status" value="1"/>
</dbReference>
<feature type="domain" description="Ketosynthase family 3 (KS3)" evidence="11">
    <location>
        <begin position="71"/>
        <end position="491"/>
    </location>
</feature>
<feature type="compositionally biased region" description="Low complexity" evidence="9">
    <location>
        <begin position="16"/>
        <end position="28"/>
    </location>
</feature>
<dbReference type="EMBL" id="NRSZ01000514">
    <property type="protein sequence ID" value="PNY26680.1"/>
    <property type="molecule type" value="Genomic_DNA"/>
</dbReference>
<dbReference type="InterPro" id="IPR016036">
    <property type="entry name" value="Malonyl_transacylase_ACP-bd"/>
</dbReference>
<dbReference type="CDD" id="cd02440">
    <property type="entry name" value="AdoMet_MTases"/>
    <property type="match status" value="1"/>
</dbReference>
<feature type="domain" description="Carrier" evidence="10">
    <location>
        <begin position="2441"/>
        <end position="2518"/>
    </location>
</feature>